<feature type="domain" description="Multidrug resistance protein MdtA-like C-terminal permuted SH3" evidence="7">
    <location>
        <begin position="484"/>
        <end position="541"/>
    </location>
</feature>
<keyword evidence="3 4" id="KW-0175">Coiled coil</keyword>
<dbReference type="GO" id="GO:0030313">
    <property type="term" value="C:cell envelope"/>
    <property type="evidence" value="ECO:0007669"/>
    <property type="project" value="UniProtKB-SubCell"/>
</dbReference>
<dbReference type="GO" id="GO:0016020">
    <property type="term" value="C:membrane"/>
    <property type="evidence" value="ECO:0007669"/>
    <property type="project" value="InterPro"/>
</dbReference>
<comment type="subcellular location">
    <subcellularLocation>
        <location evidence="1">Cell envelope</location>
    </subcellularLocation>
</comment>
<dbReference type="HOGENOM" id="CLU_029108_0_0_9"/>
<dbReference type="GeneID" id="86823033"/>
<dbReference type="RefSeq" id="WP_005950660.1">
    <property type="nucleotide sequence ID" value="NZ_CP136423.1"/>
</dbReference>
<reference evidence="8 9" key="1">
    <citation type="submission" date="2009-01" db="EMBL/GenBank/DDBJ databases">
        <authorList>
            <person name="Fulton L."/>
            <person name="Clifton S."/>
            <person name="Fulton B."/>
            <person name="Xu J."/>
            <person name="Minx P."/>
            <person name="Pepin K.H."/>
            <person name="Johnson M."/>
            <person name="Bhonagiri V."/>
            <person name="Nash W.E."/>
            <person name="Mardis E.R."/>
            <person name="Wilson R.K."/>
        </authorList>
    </citation>
    <scope>NUCLEOTIDE SEQUENCE [LARGE SCALE GENOMIC DNA]</scope>
    <source>
        <strain evidence="9">DSM 10507 / JCM 14656 / S5a33</strain>
    </source>
</reference>
<evidence type="ECO:0000256" key="1">
    <source>
        <dbReference type="ARBA" id="ARBA00004196"/>
    </source>
</evidence>
<sequence>MKKGKKRTKKTKIMIGVAAVVIVCIGVIAVFGKGSGTEETSASVEAVTAEVGDVTQEVDASGTVESNETKTYFSPVNAKIDKMDFEVGDSVKKGTQLITYNLEDLEKEDQKAELNQKSGELDYENTVKKSNKAVDKQAAAAASVDELQAMVDSQEAYVYDLKEQLSQAQLDAQNDAQAQVEQAQEEAQEAAQQAKEEYEAQMEEYSENVAAAKEALTKAEAKVQECLKAKREAERAYKKDPDNSALSSALDEATYDYEDAVAAKTDAQSNLQEVKAQIPTMDTDSTAMTGGSETGTTVMVDTSDLEVAIEQASSDLAELQSELATKKAEAEADPNALTEEEKEKMKITNNLAEMETKTAKELVIEGKKGIQAEFNGVISDSKVVEGATTTQGMEMFTIKSLDNVSVDLNISKYDYDKLDEGQKAVITIGDYTYKGTVTKISRIATPNEKGAATISVSVDIDNPDDNIFIGVDAKATIHAKEAKNVVTVPVEVVNIGKEGSFCYVIEDGVIVKKNVKTGISSDTKVEIKKGLKKGDQVLTDIGDHEEGDAVTATEEKE</sequence>
<dbReference type="Gene3D" id="2.40.420.20">
    <property type="match status" value="1"/>
</dbReference>
<evidence type="ECO:0000256" key="4">
    <source>
        <dbReference type="SAM" id="Coils"/>
    </source>
</evidence>
<feature type="region of interest" description="Disordered" evidence="5">
    <location>
        <begin position="183"/>
        <end position="202"/>
    </location>
</feature>
<organism evidence="8 9">
    <name type="scientific">Blautia hydrogenotrophica (strain DSM 10507 / JCM 14656 / S5a33)</name>
    <name type="common">Ruminococcus hydrogenotrophicus</name>
    <dbReference type="NCBI Taxonomy" id="476272"/>
    <lineage>
        <taxon>Bacteria</taxon>
        <taxon>Bacillati</taxon>
        <taxon>Bacillota</taxon>
        <taxon>Clostridia</taxon>
        <taxon>Lachnospirales</taxon>
        <taxon>Lachnospiraceae</taxon>
        <taxon>Blautia</taxon>
    </lineage>
</organism>
<dbReference type="PATRIC" id="fig|476272.21.peg.1044"/>
<dbReference type="InterPro" id="IPR006143">
    <property type="entry name" value="RND_pump_MFP"/>
</dbReference>
<evidence type="ECO:0000313" key="8">
    <source>
        <dbReference type="EMBL" id="EEG48201.1"/>
    </source>
</evidence>
<dbReference type="SUPFAM" id="SSF111369">
    <property type="entry name" value="HlyD-like secretion proteins"/>
    <property type="match status" value="2"/>
</dbReference>
<protein>
    <recommendedName>
        <fullName evidence="7">Multidrug resistance protein MdtA-like C-terminal permuted SH3 domain-containing protein</fullName>
    </recommendedName>
</protein>
<gene>
    <name evidence="8" type="ORF">RUMHYD_02909</name>
</gene>
<evidence type="ECO:0000256" key="5">
    <source>
        <dbReference type="SAM" id="MobiDB-lite"/>
    </source>
</evidence>
<keyword evidence="6" id="KW-0472">Membrane</keyword>
<dbReference type="Pfam" id="PF25967">
    <property type="entry name" value="RND-MFP_C"/>
    <property type="match status" value="1"/>
</dbReference>
<dbReference type="EMBL" id="ACBZ01000159">
    <property type="protein sequence ID" value="EEG48201.1"/>
    <property type="molecule type" value="Genomic_DNA"/>
</dbReference>
<evidence type="ECO:0000259" key="7">
    <source>
        <dbReference type="Pfam" id="PF25967"/>
    </source>
</evidence>
<dbReference type="InterPro" id="IPR058627">
    <property type="entry name" value="MdtA-like_C"/>
</dbReference>
<evidence type="ECO:0000256" key="6">
    <source>
        <dbReference type="SAM" id="Phobius"/>
    </source>
</evidence>
<name>C0CPV8_BLAHS</name>
<keyword evidence="6" id="KW-0812">Transmembrane</keyword>
<dbReference type="AlphaFoldDB" id="C0CPV8"/>
<dbReference type="Gene3D" id="2.40.30.170">
    <property type="match status" value="1"/>
</dbReference>
<dbReference type="Gene3D" id="1.10.287.470">
    <property type="entry name" value="Helix hairpin bin"/>
    <property type="match status" value="1"/>
</dbReference>
<dbReference type="GO" id="GO:0022857">
    <property type="term" value="F:transmembrane transporter activity"/>
    <property type="evidence" value="ECO:0007669"/>
    <property type="project" value="InterPro"/>
</dbReference>
<dbReference type="eggNOG" id="COG0845">
    <property type="taxonomic scope" value="Bacteria"/>
</dbReference>
<evidence type="ECO:0000313" key="9">
    <source>
        <dbReference type="Proteomes" id="UP000003100"/>
    </source>
</evidence>
<keyword evidence="9" id="KW-1185">Reference proteome</keyword>
<feature type="transmembrane region" description="Helical" evidence="6">
    <location>
        <begin position="12"/>
        <end position="32"/>
    </location>
</feature>
<reference evidence="8 9" key="2">
    <citation type="submission" date="2009-02" db="EMBL/GenBank/DDBJ databases">
        <title>Draft genome sequence of Blautia hydrogenotrophica DSM 10507 (Ruminococcus hydrogenotrophicus DSM 10507).</title>
        <authorList>
            <person name="Sudarsanam P."/>
            <person name="Ley R."/>
            <person name="Guruge J."/>
            <person name="Turnbaugh P.J."/>
            <person name="Mahowald M."/>
            <person name="Liep D."/>
            <person name="Gordon J."/>
        </authorList>
    </citation>
    <scope>NUCLEOTIDE SEQUENCE [LARGE SCALE GENOMIC DNA]</scope>
    <source>
        <strain evidence="9">DSM 10507 / JCM 14656 / S5a33</strain>
    </source>
</reference>
<comment type="similarity">
    <text evidence="2">Belongs to the membrane fusion protein (MFP) (TC 8.A.1) family.</text>
</comment>
<proteinExistence type="inferred from homology"/>
<dbReference type="Proteomes" id="UP000003100">
    <property type="component" value="Unassembled WGS sequence"/>
</dbReference>
<comment type="caution">
    <text evidence="8">The sequence shown here is derived from an EMBL/GenBank/DDBJ whole genome shotgun (WGS) entry which is preliminary data.</text>
</comment>
<keyword evidence="6" id="KW-1133">Transmembrane helix</keyword>
<evidence type="ECO:0000256" key="2">
    <source>
        <dbReference type="ARBA" id="ARBA00009477"/>
    </source>
</evidence>
<dbReference type="Gene3D" id="2.40.50.100">
    <property type="match status" value="1"/>
</dbReference>
<dbReference type="InterPro" id="IPR050465">
    <property type="entry name" value="UPF0194_transport"/>
</dbReference>
<accession>C0CPV8</accession>
<dbReference type="NCBIfam" id="TIGR01730">
    <property type="entry name" value="RND_mfp"/>
    <property type="match status" value="1"/>
</dbReference>
<feature type="coiled-coil region" evidence="4">
    <location>
        <begin position="302"/>
        <end position="357"/>
    </location>
</feature>
<dbReference type="PANTHER" id="PTHR32347:SF14">
    <property type="entry name" value="EFFLUX SYSTEM COMPONENT YKNX-RELATED"/>
    <property type="match status" value="1"/>
</dbReference>
<dbReference type="PANTHER" id="PTHR32347">
    <property type="entry name" value="EFFLUX SYSTEM COMPONENT YKNX-RELATED"/>
    <property type="match status" value="1"/>
</dbReference>
<evidence type="ECO:0000256" key="3">
    <source>
        <dbReference type="ARBA" id="ARBA00023054"/>
    </source>
</evidence>